<keyword evidence="7" id="KW-0694">RNA-binding</keyword>
<keyword evidence="2 12" id="KW-0540">Nuclease</keyword>
<dbReference type="GO" id="GO:0046872">
    <property type="term" value="F:metal ion binding"/>
    <property type="evidence" value="ECO:0007669"/>
    <property type="project" value="UniProtKB-KW"/>
</dbReference>
<organism evidence="14 15">
    <name type="scientific">Mycoplasmopsis anatis</name>
    <dbReference type="NCBI Taxonomy" id="171279"/>
    <lineage>
        <taxon>Bacteria</taxon>
        <taxon>Bacillati</taxon>
        <taxon>Mycoplasmatota</taxon>
        <taxon>Mycoplasmoidales</taxon>
        <taxon>Metamycoplasmataceae</taxon>
        <taxon>Mycoplasmopsis</taxon>
    </lineage>
</organism>
<dbReference type="GO" id="GO:0004519">
    <property type="term" value="F:endonuclease activity"/>
    <property type="evidence" value="ECO:0007669"/>
    <property type="project" value="UniProtKB-UniRule"/>
</dbReference>
<evidence type="ECO:0000256" key="11">
    <source>
        <dbReference type="ARBA" id="ARBA00046380"/>
    </source>
</evidence>
<dbReference type="RefSeq" id="WP_218675379.1">
    <property type="nucleotide sequence ID" value="NZ_JABZFD010000001.1"/>
</dbReference>
<keyword evidence="8" id="KW-0051">Antiviral defense</keyword>
<dbReference type="GO" id="GO:0016787">
    <property type="term" value="F:hydrolase activity"/>
    <property type="evidence" value="ECO:0007669"/>
    <property type="project" value="UniProtKB-KW"/>
</dbReference>
<name>A0A9Q3L9F6_9BACT</name>
<evidence type="ECO:0000256" key="5">
    <source>
        <dbReference type="ARBA" id="ARBA00022801"/>
    </source>
</evidence>
<evidence type="ECO:0000313" key="15">
    <source>
        <dbReference type="Proteomes" id="UP000746160"/>
    </source>
</evidence>
<keyword evidence="3" id="KW-0479">Metal-binding</keyword>
<evidence type="ECO:0000256" key="2">
    <source>
        <dbReference type="ARBA" id="ARBA00022722"/>
    </source>
</evidence>
<dbReference type="GO" id="GO:0051607">
    <property type="term" value="P:defense response to virus"/>
    <property type="evidence" value="ECO:0007669"/>
    <property type="project" value="UniProtKB-KW"/>
</dbReference>
<feature type="domain" description="HNH Cas9-type" evidence="13">
    <location>
        <begin position="671"/>
        <end position="837"/>
    </location>
</feature>
<keyword evidence="4 12" id="KW-0255">Endonuclease</keyword>
<dbReference type="Proteomes" id="UP000746160">
    <property type="component" value="Unassembled WGS sequence"/>
</dbReference>
<evidence type="ECO:0000256" key="8">
    <source>
        <dbReference type="ARBA" id="ARBA00023118"/>
    </source>
</evidence>
<evidence type="ECO:0000256" key="7">
    <source>
        <dbReference type="ARBA" id="ARBA00022884"/>
    </source>
</evidence>
<protein>
    <submittedName>
        <fullName evidence="14">CRISPR-associated endonuclease Cas9</fullName>
        <ecNumber evidence="14">3.1.-.-</ecNumber>
    </submittedName>
</protein>
<dbReference type="EMBL" id="JABZFG010000003">
    <property type="protein sequence ID" value="MBW0602555.1"/>
    <property type="molecule type" value="Genomic_DNA"/>
</dbReference>
<proteinExistence type="predicted"/>
<dbReference type="Pfam" id="PF13395">
    <property type="entry name" value="HNH_4"/>
    <property type="match status" value="1"/>
</dbReference>
<evidence type="ECO:0000256" key="1">
    <source>
        <dbReference type="ARBA" id="ARBA00001946"/>
    </source>
</evidence>
<reference evidence="14" key="1">
    <citation type="journal article" date="2021" name="Genes Genomics">
        <title>Comparative genomic analysis of Mycoplasma anatis strains.</title>
        <authorList>
            <person name="Zhou Q."/>
            <person name="Mai K."/>
            <person name="Yang D."/>
            <person name="Liu J."/>
            <person name="Yan Z."/>
            <person name="Luo C."/>
            <person name="Tan Y."/>
            <person name="Cao S."/>
            <person name="Zhou Q."/>
            <person name="Chen L."/>
            <person name="Chen F."/>
        </authorList>
    </citation>
    <scope>NUCLEOTIDE SEQUENCE</scope>
    <source>
        <strain evidence="14">DP07</strain>
    </source>
</reference>
<gene>
    <name evidence="14" type="primary">cas9</name>
    <name evidence="14" type="ORF">MADP07_00277</name>
</gene>
<keyword evidence="5 12" id="KW-0378">Hydrolase</keyword>
<dbReference type="PROSITE" id="PS51749">
    <property type="entry name" value="HNH_CAS9"/>
    <property type="match status" value="1"/>
</dbReference>
<keyword evidence="6" id="KW-0460">Magnesium</keyword>
<evidence type="ECO:0000256" key="9">
    <source>
        <dbReference type="ARBA" id="ARBA00023125"/>
    </source>
</evidence>
<dbReference type="InterPro" id="IPR028629">
    <property type="entry name" value="Cas9"/>
</dbReference>
<dbReference type="InterPro" id="IPR033114">
    <property type="entry name" value="HNH_CAS9"/>
</dbReference>
<evidence type="ECO:0000313" key="14">
    <source>
        <dbReference type="EMBL" id="MBW0602555.1"/>
    </source>
</evidence>
<evidence type="ECO:0000256" key="12">
    <source>
        <dbReference type="PROSITE-ProRule" id="PRU01085"/>
    </source>
</evidence>
<accession>A0A9Q3L9F6</accession>
<dbReference type="GO" id="GO:0003723">
    <property type="term" value="F:RNA binding"/>
    <property type="evidence" value="ECO:0007669"/>
    <property type="project" value="UniProtKB-UniRule"/>
</dbReference>
<comment type="subunit">
    <text evidence="11">Monomer. Binds crRNA and tracrRNA.</text>
</comment>
<keyword evidence="9 12" id="KW-0238">DNA-binding</keyword>
<comment type="cofactor">
    <cofactor evidence="1">
        <name>Mg(2+)</name>
        <dbReference type="ChEBI" id="CHEBI:18420"/>
    </cofactor>
</comment>
<comment type="caution">
    <text evidence="14">The sequence shown here is derived from an EMBL/GenBank/DDBJ whole genome shotgun (WGS) entry which is preliminary data.</text>
</comment>
<keyword evidence="10" id="KW-0464">Manganese</keyword>
<evidence type="ECO:0000256" key="4">
    <source>
        <dbReference type="ARBA" id="ARBA00022759"/>
    </source>
</evidence>
<dbReference type="InterPro" id="IPR003615">
    <property type="entry name" value="HNH_nuc"/>
</dbReference>
<dbReference type="NCBIfam" id="TIGR01865">
    <property type="entry name" value="cas_Csn1"/>
    <property type="match status" value="1"/>
</dbReference>
<dbReference type="EC" id="3.1.-.-" evidence="14"/>
<sequence length="1370" mass="161844">MNTKKENKEVTLGLDLGVGSVGWSVVETTDEGDKKTTRIIESGVELFKSVSSAKERREKRGTRRGIRRKQYKLNKIRNTIINTVDENKSNLFGFNDKKELVEFLEYPGYILVEKDNKYTKRYIIDILKEQFESANIKMDVAIKELLINSNNYNITDSELDLIDISSFINEYRNNILLIRSLLITLIASKEYDFDKENESTKYLIRKLVIKLIYDYYKNRGYFYETGIDIEELTGKTVIYNFPTVKCFYNSIIDKKLALEFNFNLKNPGTNKKNDPEIDNYSNKEWANEFKWILDKIYNDDKFESFKEQLLDTFSYTRDFSEGPGSKFSYSKYGIYSEEFINNQSGQKEHKKIYNNIWDKTVGKCSVYNRINGYKSDLIVSNTLNLNYNIFDTLNILNNIFNEDFRSRISFEQKEKIILSLCNVGLKVKKIKNELSIDKLKEILELKNKSFSEFVNECLTKNVANQILKEYSLEYSNQNNIDPQKFDKKLSKDIVFKFPNFDYVNLYVKGTGQKITKLSELYELDKLFKKITQILEHNYKKENRLINLKQLKELRDFSSEIIDAFSELKSKFGNLSEEALVKFNRANLESKQDTNKSITFSYWKEEEIKRIAILNQNNKEIKFNLNEFMFSRGLNNSTQKTIRICDKLVKKIIDSLKAREIHIDNIVIEVARELNKSEKTKQNISKTNNQLNILREVIKNKLSKVRINDVSSNLIKKIILWFEQDGIDLYTGKEIIDPFTNFKEFNTKYEIDHIIPQSKYFDSKLQNLVLTDKDANKKKSNKTAYDYLTENKTLNKMYFEWKKIYKPKNDKSFKFEKLVNFNNDTKVNNKSAFSLDTIKKYLIQNRKQKLKNLFRTENDISSMDFLNSKLQDTQTASVVSLEWFKNKYKNDNIKIIPFKGIVTSNISYLSKLPKKDRNYNFHHAIDASIIATSYNNSKTFHNLITEQNVGVNLNLMKSDYLIEDFNNVRESVSNTLPSANDENGVLKYDDKVLNKIKYTYHSSVKTNKKILGENKISGYLFKQGNEFFYNTIEKRSALPLIKTIYARYNEYKDKEINESFFEFYKHKKENNYYPIWVLDNYLTQFIKIYNSIIKTVTQCKLQQHDHYIEENDKLDDIDRYMLCLSNSIKKFESIRKNNWFIYAPLDSNSNKMIVVKQLTTISYSNSTLKSTIGFDNDVNEMSNKSDFTYYKVGNLLQHDEFYYGILCLKVKDQWQYLRLESSLFKNDNYKDKLLKVLAKNNSKKKINKKDKEMLIEWLKCNFSSINWLEFDKNNKKKIFDSLVYVYNDLVFKYSDENIDTKNYHVSHNLVKIETIKYNDNKYKNIADANIKYSSLIQNKENFEPKLKQNANNGFSQASTKVSIFIDKFKPY</sequence>
<evidence type="ECO:0000256" key="6">
    <source>
        <dbReference type="ARBA" id="ARBA00022842"/>
    </source>
</evidence>
<evidence type="ECO:0000259" key="13">
    <source>
        <dbReference type="PROSITE" id="PS51749"/>
    </source>
</evidence>
<evidence type="ECO:0000256" key="10">
    <source>
        <dbReference type="ARBA" id="ARBA00023211"/>
    </source>
</evidence>
<evidence type="ECO:0000256" key="3">
    <source>
        <dbReference type="ARBA" id="ARBA00022723"/>
    </source>
</evidence>
<dbReference type="GO" id="GO:0003677">
    <property type="term" value="F:DNA binding"/>
    <property type="evidence" value="ECO:0007669"/>
    <property type="project" value="UniProtKB-UniRule"/>
</dbReference>